<gene>
    <name evidence="1" type="ORF">MHI_LOCUS198150</name>
</gene>
<dbReference type="EMBL" id="CAJDYZ010003873">
    <property type="protein sequence ID" value="CAD1470616.1"/>
    <property type="molecule type" value="Genomic_DNA"/>
</dbReference>
<name>A0A6V7GY70_9HYME</name>
<sequence>HDNSNSNIKTLTDNTIYENTTPNSNLTITKPRNTKLPLIYAKINHVKLLDALKEKYTNTFQVKFTSNKLKIIVPHLFHTTLSTEKTTTVVSKGLIKLPETRICNNIKNQGLNPAMHTNPLFNVSVVKHTGTSANCNKEAVCVKYAGLHDSRTCKKTLDILATCANCKGNYPANYSKCAALLAFLAKKKKNTKTKFK</sequence>
<keyword evidence="2" id="KW-1185">Reference proteome</keyword>
<feature type="non-terminal residue" evidence="1">
    <location>
        <position position="1"/>
    </location>
</feature>
<accession>A0A6V7GY70</accession>
<evidence type="ECO:0008006" key="3">
    <source>
        <dbReference type="Google" id="ProtNLM"/>
    </source>
</evidence>
<protein>
    <recommendedName>
        <fullName evidence="3">Pre-C2HC domain-containing protein</fullName>
    </recommendedName>
</protein>
<evidence type="ECO:0000313" key="2">
    <source>
        <dbReference type="Proteomes" id="UP000752696"/>
    </source>
</evidence>
<dbReference type="AlphaFoldDB" id="A0A6V7GY70"/>
<dbReference type="OrthoDB" id="7616876at2759"/>
<proteinExistence type="predicted"/>
<comment type="caution">
    <text evidence="1">The sequence shown here is derived from an EMBL/GenBank/DDBJ whole genome shotgun (WGS) entry which is preliminary data.</text>
</comment>
<evidence type="ECO:0000313" key="1">
    <source>
        <dbReference type="EMBL" id="CAD1470616.1"/>
    </source>
</evidence>
<feature type="non-terminal residue" evidence="1">
    <location>
        <position position="196"/>
    </location>
</feature>
<reference evidence="1" key="1">
    <citation type="submission" date="2020-07" db="EMBL/GenBank/DDBJ databases">
        <authorList>
            <person name="Nazaruddin N."/>
        </authorList>
    </citation>
    <scope>NUCLEOTIDE SEQUENCE</scope>
</reference>
<organism evidence="1 2">
    <name type="scientific">Heterotrigona itama</name>
    <dbReference type="NCBI Taxonomy" id="395501"/>
    <lineage>
        <taxon>Eukaryota</taxon>
        <taxon>Metazoa</taxon>
        <taxon>Ecdysozoa</taxon>
        <taxon>Arthropoda</taxon>
        <taxon>Hexapoda</taxon>
        <taxon>Insecta</taxon>
        <taxon>Pterygota</taxon>
        <taxon>Neoptera</taxon>
        <taxon>Endopterygota</taxon>
        <taxon>Hymenoptera</taxon>
        <taxon>Apocrita</taxon>
        <taxon>Aculeata</taxon>
        <taxon>Apoidea</taxon>
        <taxon>Anthophila</taxon>
        <taxon>Apidae</taxon>
        <taxon>Heterotrigona</taxon>
    </lineage>
</organism>
<dbReference type="Proteomes" id="UP000752696">
    <property type="component" value="Unassembled WGS sequence"/>
</dbReference>